<accession>A0ABP0XNW7</accession>
<dbReference type="InterPro" id="IPR044240">
    <property type="entry name" value="STR4-like"/>
</dbReference>
<evidence type="ECO:0000256" key="1">
    <source>
        <dbReference type="SAM" id="MobiDB-lite"/>
    </source>
</evidence>
<dbReference type="PANTHER" id="PTHR47377">
    <property type="entry name" value="RHODANESE-LIKE DOMAIN-CONTAINING PROTEIN 4, CHLOROPLASTIC"/>
    <property type="match status" value="1"/>
</dbReference>
<dbReference type="PROSITE" id="PS50206">
    <property type="entry name" value="RHODANESE_3"/>
    <property type="match status" value="1"/>
</dbReference>
<evidence type="ECO:0000313" key="5">
    <source>
        <dbReference type="Proteomes" id="UP001642487"/>
    </source>
</evidence>
<feature type="compositionally biased region" description="Pro residues" evidence="1">
    <location>
        <begin position="345"/>
        <end position="366"/>
    </location>
</feature>
<name>A0ABP0XNW7_9ROSI</name>
<keyword evidence="2" id="KW-1133">Transmembrane helix</keyword>
<protein>
    <recommendedName>
        <fullName evidence="3">Rhodanese domain-containing protein</fullName>
    </recommendedName>
</protein>
<dbReference type="InterPro" id="IPR036873">
    <property type="entry name" value="Rhodanese-like_dom_sf"/>
</dbReference>
<gene>
    <name evidence="4" type="ORF">CITCOLO1_LOCUS1457</name>
</gene>
<feature type="transmembrane region" description="Helical" evidence="2">
    <location>
        <begin position="132"/>
        <end position="155"/>
    </location>
</feature>
<dbReference type="Proteomes" id="UP001642487">
    <property type="component" value="Chromosome 1"/>
</dbReference>
<feature type="compositionally biased region" description="Polar residues" evidence="1">
    <location>
        <begin position="324"/>
        <end position="340"/>
    </location>
</feature>
<dbReference type="InterPro" id="IPR001763">
    <property type="entry name" value="Rhodanese-like_dom"/>
</dbReference>
<feature type="domain" description="Rhodanese" evidence="3">
    <location>
        <begin position="172"/>
        <end position="274"/>
    </location>
</feature>
<evidence type="ECO:0000259" key="3">
    <source>
        <dbReference type="PROSITE" id="PS50206"/>
    </source>
</evidence>
<evidence type="ECO:0000313" key="4">
    <source>
        <dbReference type="EMBL" id="CAK9309857.1"/>
    </source>
</evidence>
<keyword evidence="2" id="KW-0472">Membrane</keyword>
<dbReference type="PANTHER" id="PTHR47377:SF3">
    <property type="entry name" value="RHODANESE-LIKE DOMAIN-CONTAINING PROTEIN 4A, CHLOROPLASTIC"/>
    <property type="match status" value="1"/>
</dbReference>
<dbReference type="SUPFAM" id="SSF52821">
    <property type="entry name" value="Rhodanese/Cell cycle control phosphatase"/>
    <property type="match status" value="1"/>
</dbReference>
<dbReference type="EMBL" id="OZ021735">
    <property type="protein sequence ID" value="CAK9309857.1"/>
    <property type="molecule type" value="Genomic_DNA"/>
</dbReference>
<proteinExistence type="predicted"/>
<sequence length="366" mass="40763">MEFHSLCLSSSSPFLQSHRTVHKLPSQKPISQSRSLIPFTNSKPLTVFNGSHFSSINKTPFPSPTIPSNPHFLFAKTSPFHQVPKTHLPFALTQLLLLTPSPSFALETDVASPDKINLESILVSIDEFFNRYPFFVAGCTFIWLVVIPLIDYFFLRKYKFISAIDAFRKIRDEPNAQLLDIRDEKSLAFLGSPNLRILNKDVVQVVYSEEDEDGFVKKVKNSFGEGPDTLVFVLDNFDGNSMKVAELLVKSGFKEAYAIKDGVRGKKGWLAIQESLLPPSVHINRRKKAKASLKLGTNGVVQQNGDNEAVSSLKSSKEEIQTSRLHINASSATESQLKTQSRPSSPYPSYPDLKPPSSPTPSKPVK</sequence>
<evidence type="ECO:0000256" key="2">
    <source>
        <dbReference type="SAM" id="Phobius"/>
    </source>
</evidence>
<reference evidence="4 5" key="1">
    <citation type="submission" date="2024-03" db="EMBL/GenBank/DDBJ databases">
        <authorList>
            <person name="Gkanogiannis A."/>
            <person name="Becerra Lopez-Lavalle L."/>
        </authorList>
    </citation>
    <scope>NUCLEOTIDE SEQUENCE [LARGE SCALE GENOMIC DNA]</scope>
</reference>
<organism evidence="4 5">
    <name type="scientific">Citrullus colocynthis</name>
    <name type="common">colocynth</name>
    <dbReference type="NCBI Taxonomy" id="252529"/>
    <lineage>
        <taxon>Eukaryota</taxon>
        <taxon>Viridiplantae</taxon>
        <taxon>Streptophyta</taxon>
        <taxon>Embryophyta</taxon>
        <taxon>Tracheophyta</taxon>
        <taxon>Spermatophyta</taxon>
        <taxon>Magnoliopsida</taxon>
        <taxon>eudicotyledons</taxon>
        <taxon>Gunneridae</taxon>
        <taxon>Pentapetalae</taxon>
        <taxon>rosids</taxon>
        <taxon>fabids</taxon>
        <taxon>Cucurbitales</taxon>
        <taxon>Cucurbitaceae</taxon>
        <taxon>Benincaseae</taxon>
        <taxon>Citrullus</taxon>
    </lineage>
</organism>
<keyword evidence="5" id="KW-1185">Reference proteome</keyword>
<keyword evidence="2" id="KW-0812">Transmembrane</keyword>
<feature type="region of interest" description="Disordered" evidence="1">
    <location>
        <begin position="324"/>
        <end position="366"/>
    </location>
</feature>
<dbReference type="Gene3D" id="3.40.250.10">
    <property type="entry name" value="Rhodanese-like domain"/>
    <property type="match status" value="1"/>
</dbReference>